<organism evidence="1 2">
    <name type="scientific">Wuchereria bancrofti</name>
    <dbReference type="NCBI Taxonomy" id="6293"/>
    <lineage>
        <taxon>Eukaryota</taxon>
        <taxon>Metazoa</taxon>
        <taxon>Ecdysozoa</taxon>
        <taxon>Nematoda</taxon>
        <taxon>Chromadorea</taxon>
        <taxon>Rhabditida</taxon>
        <taxon>Spirurina</taxon>
        <taxon>Spiruromorpha</taxon>
        <taxon>Filarioidea</taxon>
        <taxon>Onchocercidae</taxon>
        <taxon>Wuchereria</taxon>
    </lineage>
</organism>
<dbReference type="Proteomes" id="UP000004810">
    <property type="component" value="Unassembled WGS sequence"/>
</dbReference>
<gene>
    <name evidence="1" type="ORF">WUBG_00067</name>
</gene>
<evidence type="ECO:0000313" key="2">
    <source>
        <dbReference type="Proteomes" id="UP000004810"/>
    </source>
</evidence>
<accession>J9FHC7</accession>
<dbReference type="AlphaFoldDB" id="J9FHC7"/>
<protein>
    <submittedName>
        <fullName evidence="1">Uncharacterized protein</fullName>
    </submittedName>
</protein>
<proteinExistence type="predicted"/>
<dbReference type="EMBL" id="ADBV01000008">
    <property type="protein sequence ID" value="EJW89027.1"/>
    <property type="molecule type" value="Genomic_DNA"/>
</dbReference>
<name>J9FHC7_WUCBA</name>
<sequence length="153" mass="17612">MALHRYGCYVDAMWACIHISIPIQAEIYWHSFLLSALRRLELFHYHFATSASCHLLPQYRAEKRGIPREQAGDLSLFTSVMGRRKEGNCPEDVFAIVACELPDIFAMTHRSTLFHQFDNDLITSLRVSYYSSIPYAFLPATFLHSFLSGFNIT</sequence>
<evidence type="ECO:0000313" key="1">
    <source>
        <dbReference type="EMBL" id="EJW89027.1"/>
    </source>
</evidence>
<comment type="caution">
    <text evidence="1">The sequence shown here is derived from an EMBL/GenBank/DDBJ whole genome shotgun (WGS) entry which is preliminary data.</text>
</comment>
<reference evidence="2" key="1">
    <citation type="submission" date="2012-08" db="EMBL/GenBank/DDBJ databases">
        <title>The Genome Sequence of Wuchereria bancrofti.</title>
        <authorList>
            <person name="Nutman T.B."/>
            <person name="Fink D.L."/>
            <person name="Russ C."/>
            <person name="Young S."/>
            <person name="Zeng Q."/>
            <person name="Koehrsen M."/>
            <person name="Alvarado L."/>
            <person name="Berlin A."/>
            <person name="Chapman S.B."/>
            <person name="Chen Z."/>
            <person name="Freedman E."/>
            <person name="Gellesch M."/>
            <person name="Goldberg J."/>
            <person name="Griggs A."/>
            <person name="Gujja S."/>
            <person name="Heilman E.R."/>
            <person name="Heiman D."/>
            <person name="Hepburn T."/>
            <person name="Howarth C."/>
            <person name="Jen D."/>
            <person name="Larson L."/>
            <person name="Lewis B."/>
            <person name="Mehta T."/>
            <person name="Park D."/>
            <person name="Pearson M."/>
            <person name="Roberts A."/>
            <person name="Saif S."/>
            <person name="Shea T."/>
            <person name="Shenoy N."/>
            <person name="Sisk P."/>
            <person name="Stolte C."/>
            <person name="Sykes S."/>
            <person name="Walk T."/>
            <person name="White J."/>
            <person name="Yandava C."/>
            <person name="Haas B."/>
            <person name="Henn M.R."/>
            <person name="Nusbaum C."/>
            <person name="Birren B."/>
        </authorList>
    </citation>
    <scope>NUCLEOTIDE SEQUENCE [LARGE SCALE GENOMIC DNA]</scope>
    <source>
        <strain evidence="2">NA</strain>
    </source>
</reference>